<dbReference type="Gene3D" id="3.40.960.10">
    <property type="entry name" value="VSR Endonuclease"/>
    <property type="match status" value="1"/>
</dbReference>
<name>A0ABP9AKZ9_9PSEU</name>
<evidence type="ECO:0000313" key="3">
    <source>
        <dbReference type="Proteomes" id="UP001500928"/>
    </source>
</evidence>
<accession>A0ABP9AKZ9</accession>
<comment type="caution">
    <text evidence="2">The sequence shown here is derived from an EMBL/GenBank/DDBJ whole genome shotgun (WGS) entry which is preliminary data.</text>
</comment>
<dbReference type="RefSeq" id="WP_345412423.1">
    <property type="nucleotide sequence ID" value="NZ_BAABHO010000008.1"/>
</dbReference>
<feature type="domain" description="DUF559" evidence="1">
    <location>
        <begin position="44"/>
        <end position="142"/>
    </location>
</feature>
<organism evidence="2 3">
    <name type="scientific">Actinomycetospora chlora</name>
    <dbReference type="NCBI Taxonomy" id="663608"/>
    <lineage>
        <taxon>Bacteria</taxon>
        <taxon>Bacillati</taxon>
        <taxon>Actinomycetota</taxon>
        <taxon>Actinomycetes</taxon>
        <taxon>Pseudonocardiales</taxon>
        <taxon>Pseudonocardiaceae</taxon>
        <taxon>Actinomycetospora</taxon>
    </lineage>
</organism>
<dbReference type="Proteomes" id="UP001500928">
    <property type="component" value="Unassembled WGS sequence"/>
</dbReference>
<dbReference type="SUPFAM" id="SSF52980">
    <property type="entry name" value="Restriction endonuclease-like"/>
    <property type="match status" value="1"/>
</dbReference>
<dbReference type="Pfam" id="PF04480">
    <property type="entry name" value="DUF559"/>
    <property type="match status" value="1"/>
</dbReference>
<reference evidence="3" key="1">
    <citation type="journal article" date="2019" name="Int. J. Syst. Evol. Microbiol.">
        <title>The Global Catalogue of Microorganisms (GCM) 10K type strain sequencing project: providing services to taxonomists for standard genome sequencing and annotation.</title>
        <authorList>
            <consortium name="The Broad Institute Genomics Platform"/>
            <consortium name="The Broad Institute Genome Sequencing Center for Infectious Disease"/>
            <person name="Wu L."/>
            <person name="Ma J."/>
        </authorList>
    </citation>
    <scope>NUCLEOTIDE SEQUENCE [LARGE SCALE GENOMIC DNA]</scope>
    <source>
        <strain evidence="3">JCM 17979</strain>
    </source>
</reference>
<proteinExistence type="predicted"/>
<protein>
    <recommendedName>
        <fullName evidence="1">DUF559 domain-containing protein</fullName>
    </recommendedName>
</protein>
<dbReference type="InterPro" id="IPR011335">
    <property type="entry name" value="Restrct_endonuc-II-like"/>
</dbReference>
<dbReference type="EMBL" id="BAABHO010000008">
    <property type="protein sequence ID" value="GAA4782275.1"/>
    <property type="molecule type" value="Genomic_DNA"/>
</dbReference>
<sequence length="145" mass="15939">MDRALLSGRVTLDGLQRAHRARLGRPGSPVVVRLLVLAAGGARSEAERRVHRLLRDAGITGWFADHRVLLRGHGVAVLDLAFPASRVLVEIDGWAYHRDLPAFRRDHARQNVLVLAGWTVLRVDWHTLETDADAVLALIKAAVAA</sequence>
<keyword evidence="3" id="KW-1185">Reference proteome</keyword>
<dbReference type="InterPro" id="IPR007569">
    <property type="entry name" value="DUF559"/>
</dbReference>
<gene>
    <name evidence="2" type="ORF">GCM10023200_14700</name>
</gene>
<evidence type="ECO:0000313" key="2">
    <source>
        <dbReference type="EMBL" id="GAA4782275.1"/>
    </source>
</evidence>
<evidence type="ECO:0000259" key="1">
    <source>
        <dbReference type="Pfam" id="PF04480"/>
    </source>
</evidence>